<name>A0A8T4KW79_9ARCH</name>
<dbReference type="SUPFAM" id="SSF53383">
    <property type="entry name" value="PLP-dependent transferases"/>
    <property type="match status" value="1"/>
</dbReference>
<keyword evidence="1" id="KW-0663">Pyridoxal phosphate</keyword>
<dbReference type="GO" id="GO:0030170">
    <property type="term" value="F:pyridoxal phosphate binding"/>
    <property type="evidence" value="ECO:0007669"/>
    <property type="project" value="TreeGrafter"/>
</dbReference>
<evidence type="ECO:0000256" key="1">
    <source>
        <dbReference type="RuleBase" id="RU004508"/>
    </source>
</evidence>
<dbReference type="PANTHER" id="PTHR30244">
    <property type="entry name" value="TRANSAMINASE"/>
    <property type="match status" value="1"/>
</dbReference>
<dbReference type="Pfam" id="PF01041">
    <property type="entry name" value="DegT_DnrJ_EryC1"/>
    <property type="match status" value="1"/>
</dbReference>
<reference evidence="2" key="1">
    <citation type="submission" date="2021-03" db="EMBL/GenBank/DDBJ databases">
        <authorList>
            <person name="Jaffe A."/>
        </authorList>
    </citation>
    <scope>NUCLEOTIDE SEQUENCE</scope>
    <source>
        <strain evidence="2">RIFCSPHIGHO2_01_FULL_AR10_44_11</strain>
    </source>
</reference>
<comment type="caution">
    <text evidence="2">The sequence shown here is derived from an EMBL/GenBank/DDBJ whole genome shotgun (WGS) entry which is preliminary data.</text>
</comment>
<sequence>MIARLKVEFGLSSLPFVFANLLRNPKQRFAQKLSKFFNMPYALLVPSAHGGLYYLLKQLPQKNIFISAYCCNAVIEACMLAGKKVNYIDANPDTLSTSASSLRRSIKPDSIVLLMHQFGIPCEIDEINKIAKSNNCVLIEDSAACFGSTHKNKMCGSFGEASIISFDFTKSLPCARGGTVLFKNEELYKKTLASYNKEKRKQKFSRLVQRFGTLLSFNILASPFIYEHITLPLFQKKEGFTSYTGELDLHKNHDYSEDFSNLQAAIGLAQLRRINRTIARRKEIAKFYFSKIKSKCIRLIKIPEENSAVMVRFPIMIENMKKNDFYKKSISKGLDLGFSFSYSYGGNKYGNAQSIARQILNLPVHSRLSDRELKRIVEIVNSIEMNKKGVRK</sequence>
<dbReference type="PANTHER" id="PTHR30244:SF34">
    <property type="entry name" value="DTDP-4-AMINO-4,6-DIDEOXYGALACTOSE TRANSAMINASE"/>
    <property type="match status" value="1"/>
</dbReference>
<dbReference type="Gene3D" id="3.90.1150.10">
    <property type="entry name" value="Aspartate Aminotransferase, domain 1"/>
    <property type="match status" value="1"/>
</dbReference>
<dbReference type="GO" id="GO:0000271">
    <property type="term" value="P:polysaccharide biosynthetic process"/>
    <property type="evidence" value="ECO:0007669"/>
    <property type="project" value="TreeGrafter"/>
</dbReference>
<keyword evidence="2" id="KW-0032">Aminotransferase</keyword>
<dbReference type="Proteomes" id="UP000677687">
    <property type="component" value="Unassembled WGS sequence"/>
</dbReference>
<dbReference type="InterPro" id="IPR000653">
    <property type="entry name" value="DegT/StrS_aminotransferase"/>
</dbReference>
<dbReference type="InterPro" id="IPR015422">
    <property type="entry name" value="PyrdxlP-dep_Trfase_small"/>
</dbReference>
<gene>
    <name evidence="2" type="ORF">J4415_00810</name>
</gene>
<dbReference type="InterPro" id="IPR015421">
    <property type="entry name" value="PyrdxlP-dep_Trfase_major"/>
</dbReference>
<keyword evidence="2" id="KW-0808">Transferase</keyword>
<dbReference type="InterPro" id="IPR015424">
    <property type="entry name" value="PyrdxlP-dep_Trfase"/>
</dbReference>
<evidence type="ECO:0000313" key="3">
    <source>
        <dbReference type="Proteomes" id="UP000677687"/>
    </source>
</evidence>
<dbReference type="PIRSF" id="PIRSF000390">
    <property type="entry name" value="PLP_StrS"/>
    <property type="match status" value="1"/>
</dbReference>
<dbReference type="GO" id="GO:0008483">
    <property type="term" value="F:transaminase activity"/>
    <property type="evidence" value="ECO:0007669"/>
    <property type="project" value="UniProtKB-KW"/>
</dbReference>
<dbReference type="AlphaFoldDB" id="A0A8T4KW79"/>
<reference evidence="2" key="2">
    <citation type="submission" date="2021-05" db="EMBL/GenBank/DDBJ databases">
        <title>Protein family content uncovers lineage relationships and bacterial pathway maintenance mechanisms in DPANN archaea.</title>
        <authorList>
            <person name="Castelle C.J."/>
            <person name="Meheust R."/>
            <person name="Jaffe A.L."/>
            <person name="Seitz K."/>
            <person name="Gong X."/>
            <person name="Baker B.J."/>
            <person name="Banfield J.F."/>
        </authorList>
    </citation>
    <scope>NUCLEOTIDE SEQUENCE</scope>
    <source>
        <strain evidence="2">RIFCSPHIGHO2_01_FULL_AR10_44_11</strain>
    </source>
</reference>
<accession>A0A8T4KW79</accession>
<evidence type="ECO:0000313" key="2">
    <source>
        <dbReference type="EMBL" id="MBS3057150.1"/>
    </source>
</evidence>
<proteinExistence type="inferred from homology"/>
<comment type="similarity">
    <text evidence="1">Belongs to the DegT/DnrJ/EryC1 family.</text>
</comment>
<dbReference type="EMBL" id="JAGVWD010000010">
    <property type="protein sequence ID" value="MBS3057150.1"/>
    <property type="molecule type" value="Genomic_DNA"/>
</dbReference>
<dbReference type="Gene3D" id="3.40.640.10">
    <property type="entry name" value="Type I PLP-dependent aspartate aminotransferase-like (Major domain)"/>
    <property type="match status" value="1"/>
</dbReference>
<organism evidence="2 3">
    <name type="scientific">Candidatus Iainarchaeum sp</name>
    <dbReference type="NCBI Taxonomy" id="3101447"/>
    <lineage>
        <taxon>Archaea</taxon>
        <taxon>Candidatus Iainarchaeota</taxon>
        <taxon>Candidatus Iainarchaeia</taxon>
        <taxon>Candidatus Iainarchaeales</taxon>
        <taxon>Candidatus Iainarchaeaceae</taxon>
        <taxon>Candidatus Iainarchaeum</taxon>
    </lineage>
</organism>
<protein>
    <submittedName>
        <fullName evidence="2">DegT/DnrJ/EryC1/StrS aminotransferase family protein</fullName>
    </submittedName>
</protein>